<feature type="domain" description="G-protein coupled receptors family 1 profile" evidence="10">
    <location>
        <begin position="30"/>
        <end position="284"/>
    </location>
</feature>
<dbReference type="Proteomes" id="UP000887567">
    <property type="component" value="Unplaced"/>
</dbReference>
<keyword evidence="6 9" id="KW-0472">Membrane</keyword>
<evidence type="ECO:0000313" key="11">
    <source>
        <dbReference type="EnsemblMetazoa" id="XP_020916778.2"/>
    </source>
</evidence>
<proteinExistence type="predicted"/>
<evidence type="ECO:0000256" key="6">
    <source>
        <dbReference type="ARBA" id="ARBA00023136"/>
    </source>
</evidence>
<dbReference type="EnsemblMetazoa" id="XM_021061119.2">
    <property type="protein sequence ID" value="XP_020916778.2"/>
    <property type="gene ID" value="LOC110254158"/>
</dbReference>
<evidence type="ECO:0000256" key="7">
    <source>
        <dbReference type="ARBA" id="ARBA00023170"/>
    </source>
</evidence>
<dbReference type="InterPro" id="IPR000276">
    <property type="entry name" value="GPCR_Rhodpsn"/>
</dbReference>
<evidence type="ECO:0000256" key="2">
    <source>
        <dbReference type="ARBA" id="ARBA00022475"/>
    </source>
</evidence>
<feature type="transmembrane region" description="Helical" evidence="9">
    <location>
        <begin position="51"/>
        <end position="71"/>
    </location>
</feature>
<feature type="transmembrane region" description="Helical" evidence="9">
    <location>
        <begin position="91"/>
        <end position="109"/>
    </location>
</feature>
<dbReference type="Gene3D" id="1.20.1070.10">
    <property type="entry name" value="Rhodopsin 7-helix transmembrane proteins"/>
    <property type="match status" value="1"/>
</dbReference>
<reference evidence="11" key="1">
    <citation type="submission" date="2022-11" db="UniProtKB">
        <authorList>
            <consortium name="EnsemblMetazoa"/>
        </authorList>
    </citation>
    <scope>IDENTIFICATION</scope>
</reference>
<evidence type="ECO:0000256" key="5">
    <source>
        <dbReference type="ARBA" id="ARBA00023040"/>
    </source>
</evidence>
<evidence type="ECO:0000256" key="3">
    <source>
        <dbReference type="ARBA" id="ARBA00022692"/>
    </source>
</evidence>
<dbReference type="GO" id="GO:0005886">
    <property type="term" value="C:plasma membrane"/>
    <property type="evidence" value="ECO:0007669"/>
    <property type="project" value="UniProtKB-SubCell"/>
</dbReference>
<keyword evidence="7" id="KW-0675">Receptor</keyword>
<keyword evidence="5" id="KW-0297">G-protein coupled receptor</keyword>
<evidence type="ECO:0000259" key="10">
    <source>
        <dbReference type="PROSITE" id="PS50262"/>
    </source>
</evidence>
<evidence type="ECO:0000256" key="1">
    <source>
        <dbReference type="ARBA" id="ARBA00004651"/>
    </source>
</evidence>
<keyword evidence="4 9" id="KW-1133">Transmembrane helix</keyword>
<organism evidence="11 12">
    <name type="scientific">Exaiptasia diaphana</name>
    <name type="common">Tropical sea anemone</name>
    <name type="synonym">Aiptasia pulchella</name>
    <dbReference type="NCBI Taxonomy" id="2652724"/>
    <lineage>
        <taxon>Eukaryota</taxon>
        <taxon>Metazoa</taxon>
        <taxon>Cnidaria</taxon>
        <taxon>Anthozoa</taxon>
        <taxon>Hexacorallia</taxon>
        <taxon>Actiniaria</taxon>
        <taxon>Aiptasiidae</taxon>
        <taxon>Exaiptasia</taxon>
    </lineage>
</organism>
<dbReference type="PROSITE" id="PS50262">
    <property type="entry name" value="G_PROTEIN_RECEP_F1_2"/>
    <property type="match status" value="1"/>
</dbReference>
<accession>A0A913YAL0</accession>
<dbReference type="RefSeq" id="XP_020916778.2">
    <property type="nucleotide sequence ID" value="XM_021061119.2"/>
</dbReference>
<dbReference type="KEGG" id="epa:110254158"/>
<comment type="subcellular location">
    <subcellularLocation>
        <location evidence="1">Cell membrane</location>
        <topology evidence="1">Multi-pass membrane protein</topology>
    </subcellularLocation>
</comment>
<evidence type="ECO:0000313" key="12">
    <source>
        <dbReference type="Proteomes" id="UP000887567"/>
    </source>
</evidence>
<dbReference type="InterPro" id="IPR017452">
    <property type="entry name" value="GPCR_Rhodpsn_7TM"/>
</dbReference>
<dbReference type="PANTHER" id="PTHR22752">
    <property type="entry name" value="G PROTEIN-COUPLED RECEPTOR"/>
    <property type="match status" value="1"/>
</dbReference>
<keyword evidence="8" id="KW-0807">Transducer</keyword>
<evidence type="ECO:0000256" key="4">
    <source>
        <dbReference type="ARBA" id="ARBA00022989"/>
    </source>
</evidence>
<dbReference type="SUPFAM" id="SSF81321">
    <property type="entry name" value="Family A G protein-coupled receptor-like"/>
    <property type="match status" value="1"/>
</dbReference>
<feature type="transmembrane region" description="Helical" evidence="9">
    <location>
        <begin position="174"/>
        <end position="198"/>
    </location>
</feature>
<dbReference type="OMA" id="VEKYFAI"/>
<dbReference type="AlphaFoldDB" id="A0A913YAL0"/>
<keyword evidence="2" id="KW-1003">Cell membrane</keyword>
<sequence length="399" mass="44666">MQYLRTMETGTKHVILTTSLVIMQILSIFGNMMLFVVVYRRPSLRTRTNMFILNLAAADLGVAITCMPFSIVTCLTQTWIFGEALCQFNGFANIVFGMCSLLTLTAISIEKYCAIVKPLHRWITRRRTVTMLAVTWFEPVLFASLPLFGFTRFVYKQGSTQCSVQDPVSLGQTIHAAIVFIIAYVIPLSTMGFAYVKIFKAAGQHNRRIKQNSPNKASGTLSSQAQIAWTVFIMLIVFIICWTPYFVYVIYVTANHGQDSKSRDLALAAYWCVFMNSTLNPFIYGIRNPSFRVEFKNIMLLLTAICDWFKHGRTGSSVASFSVAQPTGSDGSLDVAKEFPFKSNGAIKLVGYHDNKCYIDGDCNHGDDTSNSPQSHKMCGDANTKQIYSNPFIVINDKS</sequence>
<dbReference type="OrthoDB" id="10034726at2759"/>
<keyword evidence="12" id="KW-1185">Reference proteome</keyword>
<feature type="transmembrane region" description="Helical" evidence="9">
    <location>
        <begin position="20"/>
        <end position="39"/>
    </location>
</feature>
<dbReference type="PRINTS" id="PR00237">
    <property type="entry name" value="GPCRRHODOPSN"/>
</dbReference>
<evidence type="ECO:0000256" key="9">
    <source>
        <dbReference type="SAM" id="Phobius"/>
    </source>
</evidence>
<feature type="transmembrane region" description="Helical" evidence="9">
    <location>
        <begin position="227"/>
        <end position="248"/>
    </location>
</feature>
<evidence type="ECO:0000256" key="8">
    <source>
        <dbReference type="ARBA" id="ARBA00023224"/>
    </source>
</evidence>
<protein>
    <recommendedName>
        <fullName evidence="10">G-protein coupled receptors family 1 profile domain-containing protein</fullName>
    </recommendedName>
</protein>
<dbReference type="GeneID" id="110254158"/>
<dbReference type="CDD" id="cd00637">
    <property type="entry name" value="7tm_classA_rhodopsin-like"/>
    <property type="match status" value="1"/>
</dbReference>
<name>A0A913YAL0_EXADI</name>
<keyword evidence="3 9" id="KW-0812">Transmembrane</keyword>
<dbReference type="Pfam" id="PF00001">
    <property type="entry name" value="7tm_1"/>
    <property type="match status" value="1"/>
</dbReference>
<feature type="transmembrane region" description="Helical" evidence="9">
    <location>
        <begin position="268"/>
        <end position="286"/>
    </location>
</feature>
<dbReference type="GO" id="GO:0004930">
    <property type="term" value="F:G protein-coupled receptor activity"/>
    <property type="evidence" value="ECO:0007669"/>
    <property type="project" value="UniProtKB-KW"/>
</dbReference>
<feature type="transmembrane region" description="Helical" evidence="9">
    <location>
        <begin position="129"/>
        <end position="154"/>
    </location>
</feature>